<comment type="function">
    <text evidence="2">Removes the formyl group from the N-terminal Met of newly synthesized proteins. Requires at least a dipeptide for an efficient rate of reaction. N-terminal L-methionine is a prerequisite for activity but the enzyme has broad specificity at other positions.</text>
</comment>
<keyword evidence="2" id="KW-0408">Iron</keyword>
<dbReference type="PANTHER" id="PTHR10458">
    <property type="entry name" value="PEPTIDE DEFORMYLASE"/>
    <property type="match status" value="1"/>
</dbReference>
<evidence type="ECO:0000313" key="4">
    <source>
        <dbReference type="Proteomes" id="UP000177614"/>
    </source>
</evidence>
<name>A0A1F4XKP7_9BACT</name>
<comment type="similarity">
    <text evidence="1 2">Belongs to the polypeptide deformylase family.</text>
</comment>
<dbReference type="InterPro" id="IPR023635">
    <property type="entry name" value="Peptide_deformylase"/>
</dbReference>
<reference evidence="3 4" key="1">
    <citation type="journal article" date="2016" name="Nat. Commun.">
        <title>Thousands of microbial genomes shed light on interconnected biogeochemical processes in an aquifer system.</title>
        <authorList>
            <person name="Anantharaman K."/>
            <person name="Brown C.T."/>
            <person name="Hug L.A."/>
            <person name="Sharon I."/>
            <person name="Castelle C.J."/>
            <person name="Probst A.J."/>
            <person name="Thomas B.C."/>
            <person name="Singh A."/>
            <person name="Wilkins M.J."/>
            <person name="Karaoz U."/>
            <person name="Brodie E.L."/>
            <person name="Williams K.H."/>
            <person name="Hubbard S.S."/>
            <person name="Banfield J.F."/>
        </authorList>
    </citation>
    <scope>NUCLEOTIDE SEQUENCE [LARGE SCALE GENOMIC DNA]</scope>
</reference>
<dbReference type="SUPFAM" id="SSF56420">
    <property type="entry name" value="Peptide deformylase"/>
    <property type="match status" value="1"/>
</dbReference>
<comment type="catalytic activity">
    <reaction evidence="2">
        <text>N-terminal N-formyl-L-methionyl-[peptide] + H2O = N-terminal L-methionyl-[peptide] + formate</text>
        <dbReference type="Rhea" id="RHEA:24420"/>
        <dbReference type="Rhea" id="RHEA-COMP:10639"/>
        <dbReference type="Rhea" id="RHEA-COMP:10640"/>
        <dbReference type="ChEBI" id="CHEBI:15377"/>
        <dbReference type="ChEBI" id="CHEBI:15740"/>
        <dbReference type="ChEBI" id="CHEBI:49298"/>
        <dbReference type="ChEBI" id="CHEBI:64731"/>
        <dbReference type="EC" id="3.5.1.88"/>
    </reaction>
</comment>
<feature type="binding site" evidence="2">
    <location>
        <position position="94"/>
    </location>
    <ligand>
        <name>Fe cation</name>
        <dbReference type="ChEBI" id="CHEBI:24875"/>
    </ligand>
</feature>
<dbReference type="Proteomes" id="UP000177614">
    <property type="component" value="Unassembled WGS sequence"/>
</dbReference>
<dbReference type="EMBL" id="MEWR01000023">
    <property type="protein sequence ID" value="OGC81663.1"/>
    <property type="molecule type" value="Genomic_DNA"/>
</dbReference>
<keyword evidence="2" id="KW-0479">Metal-binding</keyword>
<dbReference type="GO" id="GO:0006412">
    <property type="term" value="P:translation"/>
    <property type="evidence" value="ECO:0007669"/>
    <property type="project" value="UniProtKB-UniRule"/>
</dbReference>
<proteinExistence type="inferred from homology"/>
<feature type="binding site" evidence="2">
    <location>
        <position position="140"/>
    </location>
    <ligand>
        <name>Fe cation</name>
        <dbReference type="ChEBI" id="CHEBI:24875"/>
    </ligand>
</feature>
<accession>A0A1F4XKP7</accession>
<dbReference type="STRING" id="1817814.A2V81_05355"/>
<dbReference type="HAMAP" id="MF_00163">
    <property type="entry name" value="Pep_deformylase"/>
    <property type="match status" value="1"/>
</dbReference>
<comment type="caution">
    <text evidence="3">The sequence shown here is derived from an EMBL/GenBank/DDBJ whole genome shotgun (WGS) entry which is preliminary data.</text>
</comment>
<evidence type="ECO:0000313" key="3">
    <source>
        <dbReference type="EMBL" id="OGC81663.1"/>
    </source>
</evidence>
<dbReference type="GO" id="GO:0046872">
    <property type="term" value="F:metal ion binding"/>
    <property type="evidence" value="ECO:0007669"/>
    <property type="project" value="UniProtKB-KW"/>
</dbReference>
<dbReference type="AlphaFoldDB" id="A0A1F4XKP7"/>
<feature type="active site" evidence="2">
    <location>
        <position position="137"/>
    </location>
</feature>
<keyword evidence="2" id="KW-0648">Protein biosynthesis</keyword>
<dbReference type="PANTHER" id="PTHR10458:SF22">
    <property type="entry name" value="PEPTIDE DEFORMYLASE"/>
    <property type="match status" value="1"/>
</dbReference>
<sequence>MLLPILTDENPQLREKSVFVKEITPEIKKLIADMTETMNYGSRAVGLAAPQVGVQQRIIVCKIKNSLGKFINMALINPEIVTKSEQCELGEEGCLSIPNMFGPVMRAKDITVQFMTEDKKTVMKRFGGYNARVILHEIDHLNGILFTDLVGDKSLLYEELSY</sequence>
<gene>
    <name evidence="2" type="primary">def</name>
    <name evidence="3" type="ORF">A2V81_05355</name>
</gene>
<dbReference type="PIRSF" id="PIRSF004749">
    <property type="entry name" value="Pep_def"/>
    <property type="match status" value="1"/>
</dbReference>
<comment type="cofactor">
    <cofactor evidence="2">
        <name>Fe(2+)</name>
        <dbReference type="ChEBI" id="CHEBI:29033"/>
    </cofactor>
    <text evidence="2">Binds 1 Fe(2+) ion.</text>
</comment>
<organism evidence="3 4">
    <name type="scientific">Candidatus Abawacabacteria bacterium RBG_16_42_10</name>
    <dbReference type="NCBI Taxonomy" id="1817814"/>
    <lineage>
        <taxon>Bacteria</taxon>
        <taxon>Candidatus Abawacaibacteriota</taxon>
    </lineage>
</organism>
<keyword evidence="2" id="KW-0378">Hydrolase</keyword>
<dbReference type="Pfam" id="PF01327">
    <property type="entry name" value="Pep_deformylase"/>
    <property type="match status" value="1"/>
</dbReference>
<dbReference type="InterPro" id="IPR036821">
    <property type="entry name" value="Peptide_deformylase_sf"/>
</dbReference>
<evidence type="ECO:0000256" key="1">
    <source>
        <dbReference type="ARBA" id="ARBA00010759"/>
    </source>
</evidence>
<dbReference type="GO" id="GO:0042586">
    <property type="term" value="F:peptide deformylase activity"/>
    <property type="evidence" value="ECO:0007669"/>
    <property type="project" value="UniProtKB-UniRule"/>
</dbReference>
<dbReference type="EC" id="3.5.1.88" evidence="2"/>
<dbReference type="PRINTS" id="PR01576">
    <property type="entry name" value="PDEFORMYLASE"/>
</dbReference>
<feature type="binding site" evidence="2">
    <location>
        <position position="136"/>
    </location>
    <ligand>
        <name>Fe cation</name>
        <dbReference type="ChEBI" id="CHEBI:24875"/>
    </ligand>
</feature>
<dbReference type="NCBIfam" id="NF001159">
    <property type="entry name" value="PRK00150.1-3"/>
    <property type="match status" value="1"/>
</dbReference>
<evidence type="ECO:0000256" key="2">
    <source>
        <dbReference type="HAMAP-Rule" id="MF_00163"/>
    </source>
</evidence>
<protein>
    <recommendedName>
        <fullName evidence="2">Peptide deformylase</fullName>
        <shortName evidence="2">PDF</shortName>
        <ecNumber evidence="2">3.5.1.88</ecNumber>
    </recommendedName>
    <alternativeName>
        <fullName evidence="2">Polypeptide deformylase</fullName>
    </alternativeName>
</protein>
<dbReference type="Gene3D" id="3.90.45.10">
    <property type="entry name" value="Peptide deformylase"/>
    <property type="match status" value="1"/>
</dbReference>
<dbReference type="CDD" id="cd00487">
    <property type="entry name" value="Pep_deformylase"/>
    <property type="match status" value="1"/>
</dbReference>
<dbReference type="NCBIfam" id="TIGR00079">
    <property type="entry name" value="pept_deformyl"/>
    <property type="match status" value="1"/>
</dbReference>